<evidence type="ECO:0000313" key="4">
    <source>
        <dbReference type="EMBL" id="MXS27474.1"/>
    </source>
</evidence>
<dbReference type="PANTHER" id="PTHR40111:SF1">
    <property type="entry name" value="CEPHALOSPORIN-C DEACETYLASE"/>
    <property type="match status" value="1"/>
</dbReference>
<feature type="binding site" evidence="2">
    <location>
        <position position="91"/>
    </location>
    <ligand>
        <name>substrate</name>
    </ligand>
</feature>
<evidence type="ECO:0000256" key="1">
    <source>
        <dbReference type="PIRSR" id="PIRSR639069-1"/>
    </source>
</evidence>
<dbReference type="Gene3D" id="3.40.50.1820">
    <property type="entry name" value="alpha/beta hydrolase"/>
    <property type="match status" value="1"/>
</dbReference>
<dbReference type="RefSeq" id="WP_002372643.1">
    <property type="nucleotide sequence ID" value="NZ_BTSN01000020.1"/>
</dbReference>
<feature type="active site" description="Charge relay system" evidence="1">
    <location>
        <position position="272"/>
    </location>
</feature>
<feature type="active site" description="Charge relay system" evidence="1">
    <location>
        <position position="303"/>
    </location>
</feature>
<reference evidence="5 6" key="1">
    <citation type="submission" date="2018-06" db="EMBL/GenBank/DDBJ databases">
        <authorList>
            <consortium name="Pathogen Informatics"/>
            <person name="Doyle S."/>
        </authorList>
    </citation>
    <scope>NUCLEOTIDE SEQUENCE [LARGE SCALE GENOMIC DNA]</scope>
    <source>
        <strain evidence="5 6">NCTC12360</strain>
    </source>
</reference>
<dbReference type="EC" id="3.1.1.41" evidence="5"/>
<dbReference type="GeneID" id="93222779"/>
<keyword evidence="5" id="KW-0378">Hydrolase</keyword>
<organism evidence="5 6">
    <name type="scientific">Enterococcus gallinarum</name>
    <dbReference type="NCBI Taxonomy" id="1353"/>
    <lineage>
        <taxon>Bacteria</taxon>
        <taxon>Bacillati</taxon>
        <taxon>Bacillota</taxon>
        <taxon>Bacilli</taxon>
        <taxon>Lactobacillales</taxon>
        <taxon>Enterococcaceae</taxon>
        <taxon>Enterococcus</taxon>
    </lineage>
</organism>
<name>A0A376GZT7_ENTGA</name>
<protein>
    <submittedName>
        <fullName evidence="5">Acetyl esterase (Deacetylase)</fullName>
        <ecNumber evidence="5">3.1.1.41</ecNumber>
    </submittedName>
    <submittedName>
        <fullName evidence="4">Prolyl oligopeptidase family serine peptidase</fullName>
    </submittedName>
</protein>
<dbReference type="OrthoDB" id="9770528at2"/>
<gene>
    <name evidence="5" type="primary">cah_2</name>
    <name evidence="4" type="ORF">GTI89_15565</name>
    <name evidence="5" type="ORF">NCTC12360_02033</name>
</gene>
<dbReference type="Pfam" id="PF05448">
    <property type="entry name" value="AXE1"/>
    <property type="match status" value="1"/>
</dbReference>
<evidence type="ECO:0000313" key="6">
    <source>
        <dbReference type="Proteomes" id="UP000254807"/>
    </source>
</evidence>
<evidence type="ECO:0000313" key="7">
    <source>
        <dbReference type="Proteomes" id="UP000439965"/>
    </source>
</evidence>
<dbReference type="InterPro" id="IPR008391">
    <property type="entry name" value="AXE1_dom"/>
</dbReference>
<dbReference type="SUPFAM" id="SSF53474">
    <property type="entry name" value="alpha/beta-Hydrolases"/>
    <property type="match status" value="1"/>
</dbReference>
<proteinExistence type="predicted"/>
<evidence type="ECO:0000259" key="3">
    <source>
        <dbReference type="Pfam" id="PF05448"/>
    </source>
</evidence>
<evidence type="ECO:0000256" key="2">
    <source>
        <dbReference type="PIRSR" id="PIRSR639069-2"/>
    </source>
</evidence>
<feature type="active site" description="Nucleophile" evidence="1">
    <location>
        <position position="182"/>
    </location>
</feature>
<dbReference type="InterPro" id="IPR029058">
    <property type="entry name" value="AB_hydrolase_fold"/>
</dbReference>
<dbReference type="PANTHER" id="PTHR40111">
    <property type="entry name" value="CEPHALOSPORIN-C DEACETYLASE"/>
    <property type="match status" value="1"/>
</dbReference>
<reference evidence="4 7" key="2">
    <citation type="submission" date="2019-04" db="EMBL/GenBank/DDBJ databases">
        <title>Step-wise assembly of the neonatal virome modulated by breast feeding.</title>
        <authorList>
            <person name="Liang G."/>
            <person name="Bushman F."/>
        </authorList>
    </citation>
    <scope>NUCLEOTIDE SEQUENCE [LARGE SCALE GENOMIC DNA]</scope>
    <source>
        <strain evidence="4 7">E3404</strain>
    </source>
</reference>
<sequence>MYAIDAKKRWQNYQGSQRKPADFEAFWQAGFQEVDDLGTDYHLEPHPLNSSVAEAFDLTFTGVQGATVHCQLIRPKRLQKKSPLLLQFHGYHSDAGDWSDKVAMAAEGFWVVALDVRGQGGLSEDVGLTTKTSLKGHIIRGVESGPNDLFYRSVFLDIYQLTRLMVAEPQVDTSQLYTYGASQGGALALICAAVAPEIKESFVCYPFLSDYREAYRLDVENSAYEELAYWFRFKDPLHQREEAFFETLDYIDLQYFAPWIKGKVHWAIGLADTVCPPKTQFAVYNQLSSAADKEMLFYPEYGHEYLPKFGDHMRQCLADVLREKE</sequence>
<dbReference type="InterPro" id="IPR039069">
    <property type="entry name" value="CE7"/>
</dbReference>
<dbReference type="Proteomes" id="UP000439965">
    <property type="component" value="Unassembled WGS sequence"/>
</dbReference>
<accession>A0A376GZT7</accession>
<dbReference type="GO" id="GO:0047739">
    <property type="term" value="F:cephalosporin-C deacetylase activity"/>
    <property type="evidence" value="ECO:0007669"/>
    <property type="project" value="UniProtKB-EC"/>
</dbReference>
<keyword evidence="6" id="KW-1185">Reference proteome</keyword>
<dbReference type="AlphaFoldDB" id="A0A376GZT7"/>
<dbReference type="GO" id="GO:0005976">
    <property type="term" value="P:polysaccharide metabolic process"/>
    <property type="evidence" value="ECO:0007669"/>
    <property type="project" value="TreeGrafter"/>
</dbReference>
<dbReference type="EMBL" id="UFYW01000001">
    <property type="protein sequence ID" value="STD83566.1"/>
    <property type="molecule type" value="Genomic_DNA"/>
</dbReference>
<evidence type="ECO:0000313" key="5">
    <source>
        <dbReference type="EMBL" id="STD83566.1"/>
    </source>
</evidence>
<dbReference type="EMBL" id="WVTI01000024">
    <property type="protein sequence ID" value="MXS27474.1"/>
    <property type="molecule type" value="Genomic_DNA"/>
</dbReference>
<feature type="domain" description="Acetyl xylan esterase" evidence="3">
    <location>
        <begin position="9"/>
        <end position="311"/>
    </location>
</feature>
<dbReference type="Proteomes" id="UP000254807">
    <property type="component" value="Unassembled WGS sequence"/>
</dbReference>